<dbReference type="InterPro" id="IPR014718">
    <property type="entry name" value="GH-type_carb-bd"/>
</dbReference>
<dbReference type="SUPFAM" id="SSF74650">
    <property type="entry name" value="Galactose mutarotase-like"/>
    <property type="match status" value="1"/>
</dbReference>
<dbReference type="EMBL" id="JAJNDC010000001">
    <property type="protein sequence ID" value="MCW9711866.1"/>
    <property type="molecule type" value="Genomic_DNA"/>
</dbReference>
<dbReference type="InterPro" id="IPR011013">
    <property type="entry name" value="Gal_mutarotase_sf_dom"/>
</dbReference>
<gene>
    <name evidence="6" type="ORF">LQ318_03020</name>
</gene>
<evidence type="ECO:0000256" key="5">
    <source>
        <dbReference type="PIRNR" id="PIRNR005096"/>
    </source>
</evidence>
<accession>A0ABT3PVH4</accession>
<organism evidence="6 7">
    <name type="scientific">Fodinibius salicampi</name>
    <dbReference type="NCBI Taxonomy" id="1920655"/>
    <lineage>
        <taxon>Bacteria</taxon>
        <taxon>Pseudomonadati</taxon>
        <taxon>Balneolota</taxon>
        <taxon>Balneolia</taxon>
        <taxon>Balneolales</taxon>
        <taxon>Balneolaceae</taxon>
        <taxon>Fodinibius</taxon>
    </lineage>
</organism>
<dbReference type="PANTHER" id="PTHR10091">
    <property type="entry name" value="ALDOSE-1-EPIMERASE"/>
    <property type="match status" value="1"/>
</dbReference>
<dbReference type="InterPro" id="IPR008183">
    <property type="entry name" value="Aldose_1/G6P_1-epimerase"/>
</dbReference>
<evidence type="ECO:0000256" key="2">
    <source>
        <dbReference type="ARBA" id="ARBA00006206"/>
    </source>
</evidence>
<keyword evidence="4 5" id="KW-0119">Carbohydrate metabolism</keyword>
<dbReference type="EC" id="5.1.3.3" evidence="5"/>
<sequence length="340" mass="37750">MKRSDFKGVLGEKQVDLFKLENANGAKASITNYGGRLVELLVPDRSDNFGNIVVGYSSMEEFMDKPERYFGAIIGRYANRIANGRFSIEDKTYTLNTNDGVHHLHGGPGGFHRVVWGANQIDDQTLSLSYRSPDGEEGYPGNLGIGVRYKLTDDNELKVSYKAESDQKTILNLTSHPYFNLNGSSGGSTAYSHHLKINADKYTPIDEGLIPTGKLVGVEETPFDFRESKSIDSAYDPHHPQIQNADGFDHNFVLNKNSGEDPTLAASVYEPKGGRQLDIYTTEPGLQFYACSDPVEGIQSAICLEPQHYPDSPNQPEFPSVVIDAFQPFRSETIYRFTCN</sequence>
<dbReference type="Proteomes" id="UP001207337">
    <property type="component" value="Unassembled WGS sequence"/>
</dbReference>
<name>A0ABT3PVH4_9BACT</name>
<dbReference type="CDD" id="cd09019">
    <property type="entry name" value="galactose_mutarotase_like"/>
    <property type="match status" value="1"/>
</dbReference>
<dbReference type="NCBIfam" id="NF008277">
    <property type="entry name" value="PRK11055.1"/>
    <property type="match status" value="1"/>
</dbReference>
<reference evidence="6 7" key="1">
    <citation type="submission" date="2021-11" db="EMBL/GenBank/DDBJ databases">
        <title>Aliifidinibius sp. nov., a new bacterium isolated from saline soil.</title>
        <authorList>
            <person name="Galisteo C."/>
            <person name="De La Haba R."/>
            <person name="Sanchez-Porro C."/>
            <person name="Ventosa A."/>
        </authorList>
    </citation>
    <scope>NUCLEOTIDE SEQUENCE [LARGE SCALE GENOMIC DNA]</scope>
    <source>
        <strain evidence="6 7">KACC 190600</strain>
    </source>
</reference>
<evidence type="ECO:0000256" key="4">
    <source>
        <dbReference type="ARBA" id="ARBA00023277"/>
    </source>
</evidence>
<keyword evidence="3 5" id="KW-0413">Isomerase</keyword>
<dbReference type="RefSeq" id="WP_265787411.1">
    <property type="nucleotide sequence ID" value="NZ_BAABRS010000001.1"/>
</dbReference>
<proteinExistence type="inferred from homology"/>
<comment type="similarity">
    <text evidence="2 5">Belongs to the aldose epimerase family.</text>
</comment>
<evidence type="ECO:0000313" key="7">
    <source>
        <dbReference type="Proteomes" id="UP001207337"/>
    </source>
</evidence>
<comment type="pathway">
    <text evidence="1 5">Carbohydrate metabolism; hexose metabolism.</text>
</comment>
<dbReference type="PANTHER" id="PTHR10091:SF0">
    <property type="entry name" value="GALACTOSE MUTAROTASE"/>
    <property type="match status" value="1"/>
</dbReference>
<dbReference type="InterPro" id="IPR047215">
    <property type="entry name" value="Galactose_mutarotase-like"/>
</dbReference>
<protein>
    <recommendedName>
        <fullName evidence="5">Aldose 1-epimerase</fullName>
        <ecNumber evidence="5">5.1.3.3</ecNumber>
    </recommendedName>
</protein>
<dbReference type="Pfam" id="PF01263">
    <property type="entry name" value="Aldose_epim"/>
    <property type="match status" value="1"/>
</dbReference>
<dbReference type="InterPro" id="IPR015443">
    <property type="entry name" value="Aldose_1-epimerase"/>
</dbReference>
<evidence type="ECO:0000256" key="1">
    <source>
        <dbReference type="ARBA" id="ARBA00005028"/>
    </source>
</evidence>
<comment type="caution">
    <text evidence="6">The sequence shown here is derived from an EMBL/GenBank/DDBJ whole genome shotgun (WGS) entry which is preliminary data.</text>
</comment>
<evidence type="ECO:0000256" key="3">
    <source>
        <dbReference type="ARBA" id="ARBA00023235"/>
    </source>
</evidence>
<evidence type="ECO:0000313" key="6">
    <source>
        <dbReference type="EMBL" id="MCW9711866.1"/>
    </source>
</evidence>
<comment type="catalytic activity">
    <reaction evidence="5">
        <text>alpha-D-glucose = beta-D-glucose</text>
        <dbReference type="Rhea" id="RHEA:10264"/>
        <dbReference type="ChEBI" id="CHEBI:15903"/>
        <dbReference type="ChEBI" id="CHEBI:17925"/>
        <dbReference type="EC" id="5.1.3.3"/>
    </reaction>
</comment>
<dbReference type="PIRSF" id="PIRSF005096">
    <property type="entry name" value="GALM"/>
    <property type="match status" value="1"/>
</dbReference>
<keyword evidence="7" id="KW-1185">Reference proteome</keyword>
<dbReference type="Gene3D" id="2.70.98.10">
    <property type="match status" value="1"/>
</dbReference>